<dbReference type="RefSeq" id="WP_146169859.1">
    <property type="nucleotide sequence ID" value="NZ_QBKT01000009.1"/>
</dbReference>
<reference evidence="1 2" key="1">
    <citation type="submission" date="2018-04" db="EMBL/GenBank/DDBJ databases">
        <title>Genomic Encyclopedia of Archaeal and Bacterial Type Strains, Phase II (KMG-II): from individual species to whole genera.</title>
        <authorList>
            <person name="Goeker M."/>
        </authorList>
    </citation>
    <scope>NUCLEOTIDE SEQUENCE [LARGE SCALE GENOMIC DNA]</scope>
    <source>
        <strain evidence="1 2">DSM 25731</strain>
    </source>
</reference>
<keyword evidence="2" id="KW-1185">Reference proteome</keyword>
<accession>A0A2T6BTQ5</accession>
<organism evidence="1 2">
    <name type="scientific">Kordia periserrulae</name>
    <dbReference type="NCBI Taxonomy" id="701523"/>
    <lineage>
        <taxon>Bacteria</taxon>
        <taxon>Pseudomonadati</taxon>
        <taxon>Bacteroidota</taxon>
        <taxon>Flavobacteriia</taxon>
        <taxon>Flavobacteriales</taxon>
        <taxon>Flavobacteriaceae</taxon>
        <taxon>Kordia</taxon>
    </lineage>
</organism>
<dbReference type="EMBL" id="QBKT01000009">
    <property type="protein sequence ID" value="PTX59468.1"/>
    <property type="molecule type" value="Genomic_DNA"/>
</dbReference>
<proteinExistence type="predicted"/>
<comment type="caution">
    <text evidence="1">The sequence shown here is derived from an EMBL/GenBank/DDBJ whole genome shotgun (WGS) entry which is preliminary data.</text>
</comment>
<evidence type="ECO:0000313" key="2">
    <source>
        <dbReference type="Proteomes" id="UP000244090"/>
    </source>
</evidence>
<name>A0A2T6BTQ5_9FLAO</name>
<dbReference type="Proteomes" id="UP000244090">
    <property type="component" value="Unassembled WGS sequence"/>
</dbReference>
<dbReference type="OrthoDB" id="9932015at2"/>
<gene>
    <name evidence="1" type="ORF">C8N46_10957</name>
</gene>
<dbReference type="AlphaFoldDB" id="A0A2T6BTQ5"/>
<evidence type="ECO:0000313" key="1">
    <source>
        <dbReference type="EMBL" id="PTX59468.1"/>
    </source>
</evidence>
<sequence>MKKKNLKLLKLSKKSIANFNERKLKGGMSRSQCNSQCGYSCDPNLCGNSIEPWCVKDDQ</sequence>
<protein>
    <submittedName>
        <fullName evidence="1">Uncharacterized protein</fullName>
    </submittedName>
</protein>